<feature type="domain" description="SLH" evidence="3">
    <location>
        <begin position="44"/>
        <end position="107"/>
    </location>
</feature>
<proteinExistence type="predicted"/>
<name>A0A6I3SMJ4_HELMO</name>
<sequence>MGAWDIFTKGLGDEAMKLLRTKWLASGLIVLLLVAMLPLTAFAQTRFVDADEIPSWASPSVQDLVDSKMLSGYADGRFAPSDLVTYEQVITGIFNVLWLQDQAAGLSQSMAALPNVSPWAQGYVQLAKQRDIMKSPNNNSPIPAPNDYTQPANRAWVAAFLAMTLGYDQWQWDLNNRIPFTDMESIPVDLRMMVNTAADLGLASGMGITSSSRTCPSHVLNTRSSWKMPRNWQRHRPVSAASIPPHLRKKR</sequence>
<protein>
    <recommendedName>
        <fullName evidence="3">SLH domain-containing protein</fullName>
    </recommendedName>
</protein>
<dbReference type="OrthoDB" id="2611444at2"/>
<dbReference type="EMBL" id="WNKU01000017">
    <property type="protein sequence ID" value="MTV49955.1"/>
    <property type="molecule type" value="Genomic_DNA"/>
</dbReference>
<dbReference type="PROSITE" id="PS51272">
    <property type="entry name" value="SLH"/>
    <property type="match status" value="1"/>
</dbReference>
<keyword evidence="5" id="KW-1185">Reference proteome</keyword>
<accession>A0A6I3SMJ4</accession>
<organism evidence="4 5">
    <name type="scientific">Heliobacterium mobile</name>
    <name type="common">Heliobacillus mobilis</name>
    <dbReference type="NCBI Taxonomy" id="28064"/>
    <lineage>
        <taxon>Bacteria</taxon>
        <taxon>Bacillati</taxon>
        <taxon>Bacillota</taxon>
        <taxon>Clostridia</taxon>
        <taxon>Eubacteriales</taxon>
        <taxon>Heliobacteriaceae</taxon>
        <taxon>Heliobacterium</taxon>
    </lineage>
</organism>
<evidence type="ECO:0000259" key="3">
    <source>
        <dbReference type="PROSITE" id="PS51272"/>
    </source>
</evidence>
<dbReference type="Proteomes" id="UP000430670">
    <property type="component" value="Unassembled WGS sequence"/>
</dbReference>
<dbReference type="AlphaFoldDB" id="A0A6I3SMJ4"/>
<evidence type="ECO:0000313" key="4">
    <source>
        <dbReference type="EMBL" id="MTV49955.1"/>
    </source>
</evidence>
<evidence type="ECO:0000313" key="5">
    <source>
        <dbReference type="Proteomes" id="UP000430670"/>
    </source>
</evidence>
<reference evidence="4 5" key="1">
    <citation type="submission" date="2019-11" db="EMBL/GenBank/DDBJ databases">
        <title>Whole-genome sequence of a the green, strictly anaerobic photosynthetic bacterium Heliobacillus mobilis DSM 6151.</title>
        <authorList>
            <person name="Kyndt J.A."/>
            <person name="Meyer T.E."/>
        </authorList>
    </citation>
    <scope>NUCLEOTIDE SEQUENCE [LARGE SCALE GENOMIC DNA]</scope>
    <source>
        <strain evidence="4 5">DSM 6151</strain>
    </source>
</reference>
<dbReference type="Pfam" id="PF00395">
    <property type="entry name" value="SLH"/>
    <property type="match status" value="1"/>
</dbReference>
<evidence type="ECO:0000256" key="2">
    <source>
        <dbReference type="SAM" id="MobiDB-lite"/>
    </source>
</evidence>
<evidence type="ECO:0000256" key="1">
    <source>
        <dbReference type="ARBA" id="ARBA00022737"/>
    </source>
</evidence>
<feature type="region of interest" description="Disordered" evidence="2">
    <location>
        <begin position="230"/>
        <end position="251"/>
    </location>
</feature>
<comment type="caution">
    <text evidence="4">The sequence shown here is derived from an EMBL/GenBank/DDBJ whole genome shotgun (WGS) entry which is preliminary data.</text>
</comment>
<dbReference type="InterPro" id="IPR001119">
    <property type="entry name" value="SLH_dom"/>
</dbReference>
<keyword evidence="1" id="KW-0677">Repeat</keyword>
<gene>
    <name evidence="4" type="ORF">GJ688_13325</name>
</gene>